<reference evidence="1 2" key="1">
    <citation type="submission" date="2018-04" db="EMBL/GenBank/DDBJ databases">
        <title>WGS assembly of Panicum hallii var. hallii HAL2.</title>
        <authorList>
            <person name="Lovell J."/>
            <person name="Jenkins J."/>
            <person name="Lowry D."/>
            <person name="Mamidi S."/>
            <person name="Sreedasyam A."/>
            <person name="Weng X."/>
            <person name="Barry K."/>
            <person name="Bonette J."/>
            <person name="Campitelli B."/>
            <person name="Daum C."/>
            <person name="Gordon S."/>
            <person name="Gould B."/>
            <person name="Lipzen A."/>
            <person name="MacQueen A."/>
            <person name="Palacio-Mejia J."/>
            <person name="Plott C."/>
            <person name="Shakirov E."/>
            <person name="Shu S."/>
            <person name="Yoshinaga Y."/>
            <person name="Zane M."/>
            <person name="Rokhsar D."/>
            <person name="Grimwood J."/>
            <person name="Schmutz J."/>
            <person name="Juenger T."/>
        </authorList>
    </citation>
    <scope>NUCLEOTIDE SEQUENCE [LARGE SCALE GENOMIC DNA]</scope>
    <source>
        <strain evidence="2">cv. HAL2</strain>
    </source>
</reference>
<dbReference type="Proteomes" id="UP000244336">
    <property type="component" value="Chromosome 3"/>
</dbReference>
<proteinExistence type="predicted"/>
<dbReference type="Gramene" id="PUZ66861">
    <property type="protein sequence ID" value="PUZ66861"/>
    <property type="gene ID" value="GQ55_3G377500"/>
</dbReference>
<dbReference type="EMBL" id="CM009751">
    <property type="protein sequence ID" value="PUZ66861.1"/>
    <property type="molecule type" value="Genomic_DNA"/>
</dbReference>
<keyword evidence="2" id="KW-1185">Reference proteome</keyword>
<evidence type="ECO:0000313" key="1">
    <source>
        <dbReference type="EMBL" id="PUZ66861.1"/>
    </source>
</evidence>
<organism evidence="1 2">
    <name type="scientific">Panicum hallii var. hallii</name>
    <dbReference type="NCBI Taxonomy" id="1504633"/>
    <lineage>
        <taxon>Eukaryota</taxon>
        <taxon>Viridiplantae</taxon>
        <taxon>Streptophyta</taxon>
        <taxon>Embryophyta</taxon>
        <taxon>Tracheophyta</taxon>
        <taxon>Spermatophyta</taxon>
        <taxon>Magnoliopsida</taxon>
        <taxon>Liliopsida</taxon>
        <taxon>Poales</taxon>
        <taxon>Poaceae</taxon>
        <taxon>PACMAD clade</taxon>
        <taxon>Panicoideae</taxon>
        <taxon>Panicodae</taxon>
        <taxon>Paniceae</taxon>
        <taxon>Panicinae</taxon>
        <taxon>Panicum</taxon>
        <taxon>Panicum sect. Panicum</taxon>
    </lineage>
</organism>
<dbReference type="AlphaFoldDB" id="A0A2T7EGA9"/>
<name>A0A2T7EGA9_9POAL</name>
<protein>
    <submittedName>
        <fullName evidence="1">Uncharacterized protein</fullName>
    </submittedName>
</protein>
<evidence type="ECO:0000313" key="2">
    <source>
        <dbReference type="Proteomes" id="UP000244336"/>
    </source>
</evidence>
<sequence length="172" mass="20117">MEIGRKMDSVFHLQGAHAGQELIQYEIDWSNLTFGNLLTMKSHMGYGVRDYLYYKRRGGNAVATLKEIDYDVDANSMVVSNADEREVRLVLSRDQVTERNVDITPIKLPRNTPINEYFVDESIDEYKDWPFDLHEQGEAMDLEDKYREDTIETYKEWLRVQGQLDDINACQP</sequence>
<gene>
    <name evidence="1" type="ORF">GQ55_3G377500</name>
</gene>
<dbReference type="OrthoDB" id="696112at2759"/>
<accession>A0A2T7EGA9</accession>